<keyword evidence="2" id="KW-1185">Reference proteome</keyword>
<dbReference type="AlphaFoldDB" id="A0A6I7HMU4"/>
<gene>
    <name evidence="1" type="ORF">DFR48_104260</name>
</gene>
<dbReference type="Proteomes" id="UP000252582">
    <property type="component" value="Unassembled WGS sequence"/>
</dbReference>
<evidence type="ECO:0000313" key="2">
    <source>
        <dbReference type="Proteomes" id="UP000252582"/>
    </source>
</evidence>
<name>A0A6I7HMU4_9HYPH</name>
<proteinExistence type="predicted"/>
<comment type="caution">
    <text evidence="1">The sequence shown here is derived from an EMBL/GenBank/DDBJ whole genome shotgun (WGS) entry which is preliminary data.</text>
</comment>
<evidence type="ECO:0000313" key="1">
    <source>
        <dbReference type="EMBL" id="RCW26007.1"/>
    </source>
</evidence>
<protein>
    <submittedName>
        <fullName evidence="1">Uncharacterized protein</fullName>
    </submittedName>
</protein>
<sequence length="36" mass="3871">MKNGRTVRAGGHILIEDPDQMLFSGVVGRTVFISAP</sequence>
<organism evidence="1 2">
    <name type="scientific">Ciceribacter lividus</name>
    <dbReference type="NCBI Taxonomy" id="1197950"/>
    <lineage>
        <taxon>Bacteria</taxon>
        <taxon>Pseudomonadati</taxon>
        <taxon>Pseudomonadota</taxon>
        <taxon>Alphaproteobacteria</taxon>
        <taxon>Hyphomicrobiales</taxon>
        <taxon>Rhizobiaceae</taxon>
        <taxon>Ciceribacter</taxon>
    </lineage>
</organism>
<reference evidence="1 2" key="1">
    <citation type="submission" date="2018-07" db="EMBL/GenBank/DDBJ databases">
        <title>Genomic Encyclopedia of Type Strains, Phase IV (KMG-IV): sequencing the most valuable type-strain genomes for metagenomic binning, comparative biology and taxonomic classification.</title>
        <authorList>
            <person name="Goeker M."/>
        </authorList>
    </citation>
    <scope>NUCLEOTIDE SEQUENCE [LARGE SCALE GENOMIC DNA]</scope>
    <source>
        <strain evidence="1 2">DSM 25528</strain>
    </source>
</reference>
<dbReference type="EMBL" id="QPIX01000004">
    <property type="protein sequence ID" value="RCW26007.1"/>
    <property type="molecule type" value="Genomic_DNA"/>
</dbReference>
<accession>A0A6I7HMU4</accession>